<accession>A0A1Z4M0V3</accession>
<evidence type="ECO:0000313" key="1">
    <source>
        <dbReference type="EMBL" id="BAY87102.1"/>
    </source>
</evidence>
<proteinExistence type="predicted"/>
<evidence type="ECO:0000313" key="2">
    <source>
        <dbReference type="Proteomes" id="UP000218418"/>
    </source>
</evidence>
<reference evidence="1 2" key="1">
    <citation type="submission" date="2017-06" db="EMBL/GenBank/DDBJ databases">
        <title>Genome sequencing of cyanobaciteial culture collection at National Institute for Environmental Studies (NIES).</title>
        <authorList>
            <person name="Hirose Y."/>
            <person name="Shimura Y."/>
            <person name="Fujisawa T."/>
            <person name="Nakamura Y."/>
            <person name="Kawachi M."/>
        </authorList>
    </citation>
    <scope>NUCLEOTIDE SEQUENCE [LARGE SCALE GENOMIC DNA]</scope>
    <source>
        <strain evidence="1 2">NIES-267</strain>
    </source>
</reference>
<organism evidence="1 2">
    <name type="scientific">Calothrix parasitica NIES-267</name>
    <dbReference type="NCBI Taxonomy" id="1973488"/>
    <lineage>
        <taxon>Bacteria</taxon>
        <taxon>Bacillati</taxon>
        <taxon>Cyanobacteriota</taxon>
        <taxon>Cyanophyceae</taxon>
        <taxon>Nostocales</taxon>
        <taxon>Calotrichaceae</taxon>
        <taxon>Calothrix</taxon>
    </lineage>
</organism>
<dbReference type="EMBL" id="AP018227">
    <property type="protein sequence ID" value="BAY87102.1"/>
    <property type="molecule type" value="Genomic_DNA"/>
</dbReference>
<dbReference type="Proteomes" id="UP000218418">
    <property type="component" value="Chromosome"/>
</dbReference>
<dbReference type="AlphaFoldDB" id="A0A1Z4M0V3"/>
<keyword evidence="2" id="KW-1185">Reference proteome</keyword>
<protein>
    <submittedName>
        <fullName evidence="1">Uncharacterized protein</fullName>
    </submittedName>
</protein>
<sequence>MYPEETREILNDKFSDTILNKVDDDNWDKVIIYLGKVNIWDYLAEAR</sequence>
<name>A0A1Z4M0V3_9CYAN</name>
<gene>
    <name evidence="1" type="ORF">NIES267_66190</name>
</gene>